<dbReference type="EMBL" id="CAJFDH010000005">
    <property type="protein sequence ID" value="CAD5224090.1"/>
    <property type="molecule type" value="Genomic_DNA"/>
</dbReference>
<feature type="compositionally biased region" description="Polar residues" evidence="2">
    <location>
        <begin position="448"/>
        <end position="465"/>
    </location>
</feature>
<reference evidence="3" key="1">
    <citation type="submission" date="2020-09" db="EMBL/GenBank/DDBJ databases">
        <authorList>
            <person name="Kikuchi T."/>
        </authorList>
    </citation>
    <scope>NUCLEOTIDE SEQUENCE</scope>
    <source>
        <strain evidence="3">SH1</strain>
    </source>
</reference>
<evidence type="ECO:0000256" key="2">
    <source>
        <dbReference type="SAM" id="MobiDB-lite"/>
    </source>
</evidence>
<feature type="compositionally biased region" description="Low complexity" evidence="2">
    <location>
        <begin position="427"/>
        <end position="447"/>
    </location>
</feature>
<sequence>MCFKVMAYPLTHSKSHNEVVNPSGIHIIDCFKRFATKSRSKKKLHNFDWVPKPEDERQTLSIDAKPKKYGSSVAVNQLKTDYSQATVNYLKFKARKADLMNQSCYGKLSTDDYDNMSDLVKVREVEVNVRRPRKAVSEVDGPSVEVGNTNMVYKNRRHRDDRKSCIEHVNNVSSLERPYDMNKSYTTLEGSSVVWNDELKPIRNDELRRSFGQSYGYSVNTGGSASTFSPPIVAEPHQPRTYLEAAYQPSDVVFGDGNGDGATFGEYDGDQTLQTESFHTAINSHSRDVSRHPSMNHHYQRDLYSVVQPTRRRLENIDEGNNLYTRDLKTTFTGYVDYERKYKDLLAKHDKEMEAKHQIMKQLDQMAKEKERESEEKERLAKKYEELESRYERLKADKASRLYDYVKHCSNPNTPITERLEEELENLTNSTTSISLSDRPPLPSSRSMNLTPSTRHNQSFQRRPTSLIATHSLLKKNYVPTPNSADRCKLPSKKDIQSRSTSTTPDSGALSVNGELGLEIGLKMEEVKKNMLFMGNVLDRLTKNVNNLLDDNSFNMSDFIDVALSVGMSLDTSKRVTAEEIHSFLELHSKQLWSFADQVDGLDLLLTSLAMRNCDKPCVIQ</sequence>
<accession>A0A811L783</accession>
<organism evidence="3 4">
    <name type="scientific">Bursaphelenchus okinawaensis</name>
    <dbReference type="NCBI Taxonomy" id="465554"/>
    <lineage>
        <taxon>Eukaryota</taxon>
        <taxon>Metazoa</taxon>
        <taxon>Ecdysozoa</taxon>
        <taxon>Nematoda</taxon>
        <taxon>Chromadorea</taxon>
        <taxon>Rhabditida</taxon>
        <taxon>Tylenchina</taxon>
        <taxon>Tylenchomorpha</taxon>
        <taxon>Aphelenchoidea</taxon>
        <taxon>Aphelenchoididae</taxon>
        <taxon>Bursaphelenchus</taxon>
    </lineage>
</organism>
<dbReference type="Proteomes" id="UP000783686">
    <property type="component" value="Unassembled WGS sequence"/>
</dbReference>
<gene>
    <name evidence="3" type="ORF">BOKJ2_LOCUS10860</name>
</gene>
<keyword evidence="4" id="KW-1185">Reference proteome</keyword>
<feature type="region of interest" description="Disordered" evidence="2">
    <location>
        <begin position="427"/>
        <end position="465"/>
    </location>
</feature>
<evidence type="ECO:0000313" key="4">
    <source>
        <dbReference type="Proteomes" id="UP000614601"/>
    </source>
</evidence>
<dbReference type="Proteomes" id="UP000614601">
    <property type="component" value="Unassembled WGS sequence"/>
</dbReference>
<dbReference type="EMBL" id="CAJFCW020000005">
    <property type="protein sequence ID" value="CAG9119580.1"/>
    <property type="molecule type" value="Genomic_DNA"/>
</dbReference>
<feature type="compositionally biased region" description="Basic and acidic residues" evidence="2">
    <location>
        <begin position="486"/>
        <end position="497"/>
    </location>
</feature>
<comment type="caution">
    <text evidence="3">The sequence shown here is derived from an EMBL/GenBank/DDBJ whole genome shotgun (WGS) entry which is preliminary data.</text>
</comment>
<evidence type="ECO:0000313" key="3">
    <source>
        <dbReference type="EMBL" id="CAD5224090.1"/>
    </source>
</evidence>
<dbReference type="OrthoDB" id="10481873at2759"/>
<protein>
    <submittedName>
        <fullName evidence="3">Uncharacterized protein</fullName>
    </submittedName>
</protein>
<dbReference type="AlphaFoldDB" id="A0A811L783"/>
<feature type="region of interest" description="Disordered" evidence="2">
    <location>
        <begin position="478"/>
        <end position="510"/>
    </location>
</feature>
<feature type="coiled-coil region" evidence="1">
    <location>
        <begin position="353"/>
        <end position="397"/>
    </location>
</feature>
<keyword evidence="1" id="KW-0175">Coiled coil</keyword>
<evidence type="ECO:0000256" key="1">
    <source>
        <dbReference type="SAM" id="Coils"/>
    </source>
</evidence>
<name>A0A811L783_9BILA</name>
<proteinExistence type="predicted"/>